<dbReference type="PIRSF" id="PIRSF006060">
    <property type="entry name" value="AA_transporter"/>
    <property type="match status" value="1"/>
</dbReference>
<dbReference type="PANTHER" id="PTHR11785">
    <property type="entry name" value="AMINO ACID TRANSPORTER"/>
    <property type="match status" value="1"/>
</dbReference>
<organism evidence="6 7">
    <name type="scientific">Heterodermia speciosa</name>
    <dbReference type="NCBI Taxonomy" id="116794"/>
    <lineage>
        <taxon>Eukaryota</taxon>
        <taxon>Fungi</taxon>
        <taxon>Dikarya</taxon>
        <taxon>Ascomycota</taxon>
        <taxon>Pezizomycotina</taxon>
        <taxon>Lecanoromycetes</taxon>
        <taxon>OSLEUM clade</taxon>
        <taxon>Lecanoromycetidae</taxon>
        <taxon>Caliciales</taxon>
        <taxon>Physciaceae</taxon>
        <taxon>Heterodermia</taxon>
    </lineage>
</organism>
<dbReference type="AlphaFoldDB" id="A0A8H3FUS5"/>
<dbReference type="GO" id="GO:0015179">
    <property type="term" value="F:L-amino acid transmembrane transporter activity"/>
    <property type="evidence" value="ECO:0007669"/>
    <property type="project" value="TreeGrafter"/>
</dbReference>
<evidence type="ECO:0000313" key="7">
    <source>
        <dbReference type="Proteomes" id="UP000664521"/>
    </source>
</evidence>
<comment type="caution">
    <text evidence="6">The sequence shown here is derived from an EMBL/GenBank/DDBJ whole genome shotgun (WGS) entry which is preliminary data.</text>
</comment>
<comment type="subcellular location">
    <subcellularLocation>
        <location evidence="1">Membrane</location>
        <topology evidence="1">Multi-pass membrane protein</topology>
    </subcellularLocation>
</comment>
<feature type="transmembrane region" description="Helical" evidence="5">
    <location>
        <begin position="211"/>
        <end position="232"/>
    </location>
</feature>
<name>A0A8H3FUS5_9LECA</name>
<dbReference type="InterPro" id="IPR002293">
    <property type="entry name" value="AA/rel_permease1"/>
</dbReference>
<accession>A0A8H3FUS5</accession>
<dbReference type="GO" id="GO:0016020">
    <property type="term" value="C:membrane"/>
    <property type="evidence" value="ECO:0007669"/>
    <property type="project" value="UniProtKB-SubCell"/>
</dbReference>
<keyword evidence="3 5" id="KW-1133">Transmembrane helix</keyword>
<evidence type="ECO:0000256" key="4">
    <source>
        <dbReference type="ARBA" id="ARBA00023136"/>
    </source>
</evidence>
<feature type="transmembrane region" description="Helical" evidence="5">
    <location>
        <begin position="448"/>
        <end position="470"/>
    </location>
</feature>
<feature type="transmembrane region" description="Helical" evidence="5">
    <location>
        <begin position="81"/>
        <end position="103"/>
    </location>
</feature>
<feature type="transmembrane region" description="Helical" evidence="5">
    <location>
        <begin position="491"/>
        <end position="514"/>
    </location>
</feature>
<evidence type="ECO:0000256" key="2">
    <source>
        <dbReference type="ARBA" id="ARBA00022692"/>
    </source>
</evidence>
<feature type="transmembrane region" description="Helical" evidence="5">
    <location>
        <begin position="534"/>
        <end position="554"/>
    </location>
</feature>
<feature type="transmembrane region" description="Helical" evidence="5">
    <location>
        <begin position="179"/>
        <end position="199"/>
    </location>
</feature>
<feature type="transmembrane region" description="Helical" evidence="5">
    <location>
        <begin position="417"/>
        <end position="436"/>
    </location>
</feature>
<evidence type="ECO:0000256" key="5">
    <source>
        <dbReference type="SAM" id="Phobius"/>
    </source>
</evidence>
<gene>
    <name evidence="6" type="ORF">HETSPECPRED_007869</name>
</gene>
<keyword evidence="4 5" id="KW-0472">Membrane</keyword>
<evidence type="ECO:0000256" key="3">
    <source>
        <dbReference type="ARBA" id="ARBA00022989"/>
    </source>
</evidence>
<evidence type="ECO:0000313" key="6">
    <source>
        <dbReference type="EMBL" id="CAF9931437.1"/>
    </source>
</evidence>
<feature type="transmembrane region" description="Helical" evidence="5">
    <location>
        <begin position="256"/>
        <end position="273"/>
    </location>
</feature>
<feature type="transmembrane region" description="Helical" evidence="5">
    <location>
        <begin position="49"/>
        <end position="69"/>
    </location>
</feature>
<dbReference type="PANTHER" id="PTHR11785:SF382">
    <property type="entry name" value="LOW-AFFINITY METHIONINE PERMEASE"/>
    <property type="match status" value="1"/>
</dbReference>
<evidence type="ECO:0000256" key="1">
    <source>
        <dbReference type="ARBA" id="ARBA00004141"/>
    </source>
</evidence>
<sequence>MNQQQDVPVEESENGTKENLIGHAPEDLAFLQPQDGDIHLNNPKPPQRLEAFSVVCIICNRMIGTGIFLTPTRLIQYTHSVGITLLFWLGGGIAALAGILVYMEFGLTTPRYNFEGLGKLSVPRNGGELHYLKDIIRRPMYLSTCIFGLAFVLLGNVAPNSIVFGIRVLQAANKPVDNFTVRGIAIAVATFACLIHGFWRKGGIYLSNVFGLIKMILLLVIIITGFISYSGVFERPAVAAQNFDIHNAFSNPQRDPYGFAESFLAILFAYGGFNQANYVMSEIDNPKKKYKWPAFLAVAWVFVLYMFVNIAYFIVVPLEDQLSGADVATTFFKYTFGTLSSTGDEVAPRVLAAFMAVSSLGNIIVMTYTAARVKQEIAKEGILPFRDYISRSFTMPNIPIGKLFGRPSNPLQDETPVGALILHWSLSVLLVLATGAQPNPTASYQILVSLYSYTIDAFFGFCLGGGLLFLRFASHRQWARKSRAGSGINPVISIIAAVLFTIANAYPVVTAWIPPSSAFQEAMSKFFPWYSTPTVGWTVLALGLVYWLSFRFVVPHVGDHKGKKLKVQRKLYFHEEHGYPVQWHEQIRFEWITSGWVGDDFPWEDEDVEVSVGGQVNA</sequence>
<feature type="transmembrane region" description="Helical" evidence="5">
    <location>
        <begin position="140"/>
        <end position="159"/>
    </location>
</feature>
<dbReference type="EMBL" id="CAJPDS010000059">
    <property type="protein sequence ID" value="CAF9931437.1"/>
    <property type="molecule type" value="Genomic_DNA"/>
</dbReference>
<dbReference type="Proteomes" id="UP000664521">
    <property type="component" value="Unassembled WGS sequence"/>
</dbReference>
<evidence type="ECO:0008006" key="8">
    <source>
        <dbReference type="Google" id="ProtNLM"/>
    </source>
</evidence>
<proteinExistence type="predicted"/>
<dbReference type="OrthoDB" id="5982228at2759"/>
<dbReference type="InterPro" id="IPR050598">
    <property type="entry name" value="AminoAcid_Transporter"/>
</dbReference>
<feature type="transmembrane region" description="Helical" evidence="5">
    <location>
        <begin position="294"/>
        <end position="315"/>
    </location>
</feature>
<dbReference type="Pfam" id="PF13520">
    <property type="entry name" value="AA_permease_2"/>
    <property type="match status" value="1"/>
</dbReference>
<keyword evidence="7" id="KW-1185">Reference proteome</keyword>
<feature type="transmembrane region" description="Helical" evidence="5">
    <location>
        <begin position="350"/>
        <end position="371"/>
    </location>
</feature>
<reference evidence="6" key="1">
    <citation type="submission" date="2021-03" db="EMBL/GenBank/DDBJ databases">
        <authorList>
            <person name="Tagirdzhanova G."/>
        </authorList>
    </citation>
    <scope>NUCLEOTIDE SEQUENCE</scope>
</reference>
<protein>
    <recommendedName>
        <fullName evidence="8">Amino acid transporter</fullName>
    </recommendedName>
</protein>
<dbReference type="Gene3D" id="1.20.1740.10">
    <property type="entry name" value="Amino acid/polyamine transporter I"/>
    <property type="match status" value="1"/>
</dbReference>
<keyword evidence="2 5" id="KW-0812">Transmembrane</keyword>